<sequence length="88" mass="9852">MEAVLRTLTERGNRICLWGGQCMEGKSGKLVCLLGMREEEMYKMYILPFLLIAVSCFKLSLMGSWGARVLLGLAGWWVCSVVEGAWFG</sequence>
<keyword evidence="1" id="KW-0472">Membrane</keyword>
<evidence type="ECO:0000313" key="2">
    <source>
        <dbReference type="EMBL" id="KAF1949638.1"/>
    </source>
</evidence>
<gene>
    <name evidence="2" type="ORF">CC80DRAFT_257633</name>
</gene>
<dbReference type="Proteomes" id="UP000800035">
    <property type="component" value="Unassembled WGS sequence"/>
</dbReference>
<keyword evidence="1" id="KW-1133">Transmembrane helix</keyword>
<keyword evidence="1" id="KW-0812">Transmembrane</keyword>
<dbReference type="EMBL" id="ML977035">
    <property type="protein sequence ID" value="KAF1949638.1"/>
    <property type="molecule type" value="Genomic_DNA"/>
</dbReference>
<proteinExistence type="predicted"/>
<protein>
    <submittedName>
        <fullName evidence="2">Uncharacterized protein</fullName>
    </submittedName>
</protein>
<feature type="transmembrane region" description="Helical" evidence="1">
    <location>
        <begin position="44"/>
        <end position="63"/>
    </location>
</feature>
<organism evidence="2 3">
    <name type="scientific">Byssothecium circinans</name>
    <dbReference type="NCBI Taxonomy" id="147558"/>
    <lineage>
        <taxon>Eukaryota</taxon>
        <taxon>Fungi</taxon>
        <taxon>Dikarya</taxon>
        <taxon>Ascomycota</taxon>
        <taxon>Pezizomycotina</taxon>
        <taxon>Dothideomycetes</taxon>
        <taxon>Pleosporomycetidae</taxon>
        <taxon>Pleosporales</taxon>
        <taxon>Massarineae</taxon>
        <taxon>Massarinaceae</taxon>
        <taxon>Byssothecium</taxon>
    </lineage>
</organism>
<accession>A0A6A5TBI7</accession>
<dbReference type="AlphaFoldDB" id="A0A6A5TBI7"/>
<evidence type="ECO:0000256" key="1">
    <source>
        <dbReference type="SAM" id="Phobius"/>
    </source>
</evidence>
<keyword evidence="3" id="KW-1185">Reference proteome</keyword>
<name>A0A6A5TBI7_9PLEO</name>
<evidence type="ECO:0000313" key="3">
    <source>
        <dbReference type="Proteomes" id="UP000800035"/>
    </source>
</evidence>
<reference evidence="2" key="1">
    <citation type="journal article" date="2020" name="Stud. Mycol.">
        <title>101 Dothideomycetes genomes: a test case for predicting lifestyles and emergence of pathogens.</title>
        <authorList>
            <person name="Haridas S."/>
            <person name="Albert R."/>
            <person name="Binder M."/>
            <person name="Bloem J."/>
            <person name="Labutti K."/>
            <person name="Salamov A."/>
            <person name="Andreopoulos B."/>
            <person name="Baker S."/>
            <person name="Barry K."/>
            <person name="Bills G."/>
            <person name="Bluhm B."/>
            <person name="Cannon C."/>
            <person name="Castanera R."/>
            <person name="Culley D."/>
            <person name="Daum C."/>
            <person name="Ezra D."/>
            <person name="Gonzalez J."/>
            <person name="Henrissat B."/>
            <person name="Kuo A."/>
            <person name="Liang C."/>
            <person name="Lipzen A."/>
            <person name="Lutzoni F."/>
            <person name="Magnuson J."/>
            <person name="Mondo S."/>
            <person name="Nolan M."/>
            <person name="Ohm R."/>
            <person name="Pangilinan J."/>
            <person name="Park H.-J."/>
            <person name="Ramirez L."/>
            <person name="Alfaro M."/>
            <person name="Sun H."/>
            <person name="Tritt A."/>
            <person name="Yoshinaga Y."/>
            <person name="Zwiers L.-H."/>
            <person name="Turgeon B."/>
            <person name="Goodwin S."/>
            <person name="Spatafora J."/>
            <person name="Crous P."/>
            <person name="Grigoriev I."/>
        </authorList>
    </citation>
    <scope>NUCLEOTIDE SEQUENCE</scope>
    <source>
        <strain evidence="2">CBS 675.92</strain>
    </source>
</reference>